<keyword evidence="2" id="KW-1185">Reference proteome</keyword>
<comment type="caution">
    <text evidence="1">The sequence shown here is derived from an EMBL/GenBank/DDBJ whole genome shotgun (WGS) entry which is preliminary data.</text>
</comment>
<evidence type="ECO:0000313" key="1">
    <source>
        <dbReference type="EMBL" id="CAJ0588862.1"/>
    </source>
</evidence>
<sequence length="150" mass="17033">MLALIFLVPNVIAAGRKVTVYSVEHAYVDCQLNHCSLGLSSEDKELNRAVVMTAQMKVCCECVVYARMYSRDPKTKVPPAYTPIDISYDEYRGTLESISQVIRDRYFYAQPSSMKEKKVGCFPKAKNVVGKFLEIFKVNHLDLVCVVKMH</sequence>
<protein>
    <submittedName>
        <fullName evidence="1">Uncharacterized protein</fullName>
    </submittedName>
</protein>
<organism evidence="1 2">
    <name type="scientific">Cylicocyclus nassatus</name>
    <name type="common">Nematode worm</name>
    <dbReference type="NCBI Taxonomy" id="53992"/>
    <lineage>
        <taxon>Eukaryota</taxon>
        <taxon>Metazoa</taxon>
        <taxon>Ecdysozoa</taxon>
        <taxon>Nematoda</taxon>
        <taxon>Chromadorea</taxon>
        <taxon>Rhabditida</taxon>
        <taxon>Rhabditina</taxon>
        <taxon>Rhabditomorpha</taxon>
        <taxon>Strongyloidea</taxon>
        <taxon>Strongylidae</taxon>
        <taxon>Cylicocyclus</taxon>
    </lineage>
</organism>
<dbReference type="EMBL" id="CATQJL010000001">
    <property type="protein sequence ID" value="CAJ0588862.1"/>
    <property type="molecule type" value="Genomic_DNA"/>
</dbReference>
<gene>
    <name evidence="1" type="ORF">CYNAS_LOCUS845</name>
</gene>
<dbReference type="AlphaFoldDB" id="A0AA36GCH1"/>
<dbReference type="Proteomes" id="UP001176961">
    <property type="component" value="Unassembled WGS sequence"/>
</dbReference>
<name>A0AA36GCH1_CYLNA</name>
<reference evidence="1" key="1">
    <citation type="submission" date="2023-07" db="EMBL/GenBank/DDBJ databases">
        <authorList>
            <consortium name="CYATHOMIX"/>
        </authorList>
    </citation>
    <scope>NUCLEOTIDE SEQUENCE</scope>
    <source>
        <strain evidence="1">N/A</strain>
    </source>
</reference>
<evidence type="ECO:0000313" key="2">
    <source>
        <dbReference type="Proteomes" id="UP001176961"/>
    </source>
</evidence>
<accession>A0AA36GCH1</accession>
<proteinExistence type="predicted"/>